<protein>
    <recommendedName>
        <fullName evidence="3">Tc1-like transposase DDE domain-containing protein</fullName>
    </recommendedName>
</protein>
<accession>A0A2A4JB38</accession>
<dbReference type="InterPro" id="IPR036397">
    <property type="entry name" value="RNaseH_sf"/>
</dbReference>
<dbReference type="GO" id="GO:0003676">
    <property type="term" value="F:nucleic acid binding"/>
    <property type="evidence" value="ECO:0007669"/>
    <property type="project" value="InterPro"/>
</dbReference>
<feature type="compositionally biased region" description="Low complexity" evidence="1">
    <location>
        <begin position="109"/>
        <end position="118"/>
    </location>
</feature>
<proteinExistence type="predicted"/>
<dbReference type="Gene3D" id="3.30.420.10">
    <property type="entry name" value="Ribonuclease H-like superfamily/Ribonuclease H"/>
    <property type="match status" value="1"/>
</dbReference>
<comment type="caution">
    <text evidence="2">The sequence shown here is derived from an EMBL/GenBank/DDBJ whole genome shotgun (WGS) entry which is preliminary data.</text>
</comment>
<evidence type="ECO:0000313" key="2">
    <source>
        <dbReference type="EMBL" id="PCG69295.1"/>
    </source>
</evidence>
<dbReference type="AlphaFoldDB" id="A0A2A4JB38"/>
<name>A0A2A4JB38_HELVI</name>
<evidence type="ECO:0008006" key="3">
    <source>
        <dbReference type="Google" id="ProtNLM"/>
    </source>
</evidence>
<reference evidence="2" key="1">
    <citation type="submission" date="2017-09" db="EMBL/GenBank/DDBJ databases">
        <title>Contemporary evolution of a Lepidopteran species, Heliothis virescens, in response to modern agricultural practices.</title>
        <authorList>
            <person name="Fritz M.L."/>
            <person name="Deyonke A.M."/>
            <person name="Papanicolaou A."/>
            <person name="Micinski S."/>
            <person name="Westbrook J."/>
            <person name="Gould F."/>
        </authorList>
    </citation>
    <scope>NUCLEOTIDE SEQUENCE [LARGE SCALE GENOMIC DNA]</scope>
    <source>
        <strain evidence="2">HvINT-</strain>
        <tissue evidence="2">Whole body</tissue>
    </source>
</reference>
<feature type="region of interest" description="Disordered" evidence="1">
    <location>
        <begin position="99"/>
        <end position="127"/>
    </location>
</feature>
<sequence length="127" mass="14433">MCLVKDSKPSPKYEVKEILKKLSLIHSHEVLLLPPYVRDLNAIELVWSQAKRKFASKNMGLPASKMQNLIKVRFDSITAEHKEKYLTLETELERFIINDGDNGSEESSDVQSISSSGVLESDFDYDS</sequence>
<dbReference type="EMBL" id="NWSH01002054">
    <property type="protein sequence ID" value="PCG69295.1"/>
    <property type="molecule type" value="Genomic_DNA"/>
</dbReference>
<gene>
    <name evidence="2" type="ORF">B5V51_4267</name>
</gene>
<organism evidence="2">
    <name type="scientific">Heliothis virescens</name>
    <name type="common">Tobacco budworm moth</name>
    <dbReference type="NCBI Taxonomy" id="7102"/>
    <lineage>
        <taxon>Eukaryota</taxon>
        <taxon>Metazoa</taxon>
        <taxon>Ecdysozoa</taxon>
        <taxon>Arthropoda</taxon>
        <taxon>Hexapoda</taxon>
        <taxon>Insecta</taxon>
        <taxon>Pterygota</taxon>
        <taxon>Neoptera</taxon>
        <taxon>Endopterygota</taxon>
        <taxon>Lepidoptera</taxon>
        <taxon>Glossata</taxon>
        <taxon>Ditrysia</taxon>
        <taxon>Noctuoidea</taxon>
        <taxon>Noctuidae</taxon>
        <taxon>Heliothinae</taxon>
        <taxon>Heliothis</taxon>
    </lineage>
</organism>
<evidence type="ECO:0000256" key="1">
    <source>
        <dbReference type="SAM" id="MobiDB-lite"/>
    </source>
</evidence>